<evidence type="ECO:0000256" key="4">
    <source>
        <dbReference type="ARBA" id="ARBA00022833"/>
    </source>
</evidence>
<dbReference type="GO" id="GO:0046872">
    <property type="term" value="F:metal ion binding"/>
    <property type="evidence" value="ECO:0007669"/>
    <property type="project" value="UniProtKB-KW"/>
</dbReference>
<accession>A0A8H7E446</accession>
<dbReference type="PANTHER" id="PTHR42813:SF3">
    <property type="entry name" value="GLUTATHIONE-INDEPENDENT FORMALDEHYDE DEHYDROGENASE"/>
    <property type="match status" value="1"/>
</dbReference>
<evidence type="ECO:0000313" key="7">
    <source>
        <dbReference type="Proteomes" id="UP000606974"/>
    </source>
</evidence>
<evidence type="ECO:0000256" key="1">
    <source>
        <dbReference type="ARBA" id="ARBA00001947"/>
    </source>
</evidence>
<proteinExistence type="inferred from homology"/>
<dbReference type="EMBL" id="JAACFV010000051">
    <property type="protein sequence ID" value="KAF7508677.1"/>
    <property type="molecule type" value="Genomic_DNA"/>
</dbReference>
<evidence type="ECO:0000313" key="6">
    <source>
        <dbReference type="EMBL" id="KAF7508677.1"/>
    </source>
</evidence>
<evidence type="ECO:0000256" key="5">
    <source>
        <dbReference type="ARBA" id="ARBA00023027"/>
    </source>
</evidence>
<sequence length="129" mass="14699">MQKVQILISFGKLFEKGLLFATGQADVRRYNRYLRDLIIAGKGKPSFIVSHEVSIEETPDAYGQFDKRIDGYTKVLIHPNGEFCMGKKRRMELSASKSMMREAPSFLGFSCRAIRQHSTTTTCKNSRKT</sequence>
<dbReference type="AlphaFoldDB" id="A0A8H7E446"/>
<gene>
    <name evidence="6" type="ORF">GJ744_009069</name>
</gene>
<name>A0A8H7E446_9EURO</name>
<dbReference type="OrthoDB" id="256333at2759"/>
<evidence type="ECO:0000256" key="3">
    <source>
        <dbReference type="ARBA" id="ARBA00022723"/>
    </source>
</evidence>
<keyword evidence="3" id="KW-0479">Metal-binding</keyword>
<comment type="similarity">
    <text evidence="2">Belongs to the zinc-containing alcohol dehydrogenase family.</text>
</comment>
<dbReference type="Gene3D" id="3.90.180.10">
    <property type="entry name" value="Medium-chain alcohol dehydrogenases, catalytic domain"/>
    <property type="match status" value="1"/>
</dbReference>
<keyword evidence="5" id="KW-0520">NAD</keyword>
<comment type="caution">
    <text evidence="6">The sequence shown here is derived from an EMBL/GenBank/DDBJ whole genome shotgun (WGS) entry which is preliminary data.</text>
</comment>
<dbReference type="Gene3D" id="3.40.50.720">
    <property type="entry name" value="NAD(P)-binding Rossmann-like Domain"/>
    <property type="match status" value="1"/>
</dbReference>
<keyword evidence="7" id="KW-1185">Reference proteome</keyword>
<dbReference type="PANTHER" id="PTHR42813">
    <property type="entry name" value="ZINC-TYPE ALCOHOL DEHYDROGENASE-LIKE"/>
    <property type="match status" value="1"/>
</dbReference>
<evidence type="ECO:0000256" key="2">
    <source>
        <dbReference type="ARBA" id="ARBA00008072"/>
    </source>
</evidence>
<protein>
    <submittedName>
        <fullName evidence="6">Uncharacterized protein</fullName>
    </submittedName>
</protein>
<reference evidence="6" key="1">
    <citation type="submission" date="2020-02" db="EMBL/GenBank/DDBJ databases">
        <authorList>
            <person name="Palmer J.M."/>
        </authorList>
    </citation>
    <scope>NUCLEOTIDE SEQUENCE</scope>
    <source>
        <strain evidence="6">EPUS1.4</strain>
        <tissue evidence="6">Thallus</tissue>
    </source>
</reference>
<dbReference type="Proteomes" id="UP000606974">
    <property type="component" value="Unassembled WGS sequence"/>
</dbReference>
<keyword evidence="4" id="KW-0862">Zinc</keyword>
<organism evidence="6 7">
    <name type="scientific">Endocarpon pusillum</name>
    <dbReference type="NCBI Taxonomy" id="364733"/>
    <lineage>
        <taxon>Eukaryota</taxon>
        <taxon>Fungi</taxon>
        <taxon>Dikarya</taxon>
        <taxon>Ascomycota</taxon>
        <taxon>Pezizomycotina</taxon>
        <taxon>Eurotiomycetes</taxon>
        <taxon>Chaetothyriomycetidae</taxon>
        <taxon>Verrucariales</taxon>
        <taxon>Verrucariaceae</taxon>
        <taxon>Endocarpon</taxon>
    </lineage>
</organism>
<comment type="cofactor">
    <cofactor evidence="1">
        <name>Zn(2+)</name>
        <dbReference type="ChEBI" id="CHEBI:29105"/>
    </cofactor>
</comment>